<dbReference type="InterPro" id="IPR052355">
    <property type="entry name" value="CENP-V-like"/>
</dbReference>
<keyword evidence="2" id="KW-0479">Metal-binding</keyword>
<reference evidence="6" key="1">
    <citation type="journal article" date="2019" name="Int. J. Syst. Evol. Microbiol.">
        <title>The Global Catalogue of Microorganisms (GCM) 10K type strain sequencing project: providing services to taxonomists for standard genome sequencing and annotation.</title>
        <authorList>
            <consortium name="The Broad Institute Genomics Platform"/>
            <consortium name="The Broad Institute Genome Sequencing Center for Infectious Disease"/>
            <person name="Wu L."/>
            <person name="Ma J."/>
        </authorList>
    </citation>
    <scope>NUCLEOTIDE SEQUENCE [LARGE SCALE GENOMIC DNA]</scope>
    <source>
        <strain evidence="6">KACC 12822</strain>
    </source>
</reference>
<dbReference type="SUPFAM" id="SSF51316">
    <property type="entry name" value="Mss4-like"/>
    <property type="match status" value="1"/>
</dbReference>
<evidence type="ECO:0000313" key="5">
    <source>
        <dbReference type="EMBL" id="MFC5441589.1"/>
    </source>
</evidence>
<dbReference type="EMBL" id="JBHSMM010000007">
    <property type="protein sequence ID" value="MFC5441589.1"/>
    <property type="molecule type" value="Genomic_DNA"/>
</dbReference>
<dbReference type="RefSeq" id="WP_156459008.1">
    <property type="nucleotide sequence ID" value="NZ_JALBWS010000007.1"/>
</dbReference>
<dbReference type="InterPro" id="IPR011057">
    <property type="entry name" value="Mss4-like_sf"/>
</dbReference>
<feature type="domain" description="CENP-V/GFA" evidence="4">
    <location>
        <begin position="3"/>
        <end position="125"/>
    </location>
</feature>
<protein>
    <submittedName>
        <fullName evidence="5">GFA family protein</fullName>
    </submittedName>
</protein>
<name>A0ABW0JZC0_9GAMM</name>
<dbReference type="Proteomes" id="UP001596018">
    <property type="component" value="Unassembled WGS sequence"/>
</dbReference>
<accession>A0ABW0JZC0</accession>
<sequence length="125" mass="13799">MKMIASCHCGAVQIAVAHFPTEVTECNCSLCHSYGVLWSYYAAGDVISVPDSSLTDTYAWAGHNVDFHRCRTCGCVTHWVPRDAKRDRRGINARLFPTHALEDARIRRRDGAGTGKFLSWPAGAT</sequence>
<proteinExistence type="inferred from homology"/>
<evidence type="ECO:0000256" key="2">
    <source>
        <dbReference type="ARBA" id="ARBA00022723"/>
    </source>
</evidence>
<evidence type="ECO:0000256" key="3">
    <source>
        <dbReference type="ARBA" id="ARBA00022833"/>
    </source>
</evidence>
<comment type="caution">
    <text evidence="5">The sequence shown here is derived from an EMBL/GenBank/DDBJ whole genome shotgun (WGS) entry which is preliminary data.</text>
</comment>
<organism evidence="5 6">
    <name type="scientific">Rhodanobacter ginsenosidimutans</name>
    <dbReference type="NCBI Taxonomy" id="490571"/>
    <lineage>
        <taxon>Bacteria</taxon>
        <taxon>Pseudomonadati</taxon>
        <taxon>Pseudomonadota</taxon>
        <taxon>Gammaproteobacteria</taxon>
        <taxon>Lysobacterales</taxon>
        <taxon>Rhodanobacteraceae</taxon>
        <taxon>Rhodanobacter</taxon>
    </lineage>
</organism>
<dbReference type="PANTHER" id="PTHR28620">
    <property type="entry name" value="CENTROMERE PROTEIN V"/>
    <property type="match status" value="1"/>
</dbReference>
<keyword evidence="6" id="KW-1185">Reference proteome</keyword>
<evidence type="ECO:0000313" key="6">
    <source>
        <dbReference type="Proteomes" id="UP001596018"/>
    </source>
</evidence>
<dbReference type="Pfam" id="PF04828">
    <property type="entry name" value="GFA"/>
    <property type="match status" value="1"/>
</dbReference>
<evidence type="ECO:0000256" key="1">
    <source>
        <dbReference type="ARBA" id="ARBA00005495"/>
    </source>
</evidence>
<dbReference type="InterPro" id="IPR006913">
    <property type="entry name" value="CENP-V/GFA"/>
</dbReference>
<dbReference type="Gene3D" id="2.170.150.70">
    <property type="match status" value="1"/>
</dbReference>
<evidence type="ECO:0000259" key="4">
    <source>
        <dbReference type="PROSITE" id="PS51891"/>
    </source>
</evidence>
<dbReference type="PROSITE" id="PS51891">
    <property type="entry name" value="CENP_V_GFA"/>
    <property type="match status" value="1"/>
</dbReference>
<keyword evidence="3" id="KW-0862">Zinc</keyword>
<comment type="similarity">
    <text evidence="1">Belongs to the Gfa family.</text>
</comment>
<dbReference type="PANTHER" id="PTHR28620:SF1">
    <property type="entry name" value="CENP-V_GFA DOMAIN-CONTAINING PROTEIN"/>
    <property type="match status" value="1"/>
</dbReference>
<gene>
    <name evidence="5" type="ORF">ACFPK0_16370</name>
</gene>